<accession>A0ABR9AVC0</accession>
<evidence type="ECO:0000256" key="1">
    <source>
        <dbReference type="SAM" id="Phobius"/>
    </source>
</evidence>
<feature type="transmembrane region" description="Helical" evidence="1">
    <location>
        <begin position="254"/>
        <end position="276"/>
    </location>
</feature>
<dbReference type="Gene3D" id="3.30.450.20">
    <property type="entry name" value="PAS domain"/>
    <property type="match status" value="1"/>
</dbReference>
<dbReference type="InterPro" id="IPR033424">
    <property type="entry name" value="MASE4"/>
</dbReference>
<dbReference type="Pfam" id="PF17158">
    <property type="entry name" value="MASE4"/>
    <property type="match status" value="1"/>
</dbReference>
<dbReference type="EMBL" id="JACYTN010000003">
    <property type="protein sequence ID" value="MBD8498070.1"/>
    <property type="molecule type" value="Genomic_DNA"/>
</dbReference>
<dbReference type="PROSITE" id="PS50887">
    <property type="entry name" value="GGDEF"/>
    <property type="match status" value="1"/>
</dbReference>
<dbReference type="InterPro" id="IPR043128">
    <property type="entry name" value="Rev_trsase/Diguanyl_cyclase"/>
</dbReference>
<feature type="transmembrane region" description="Helical" evidence="1">
    <location>
        <begin position="21"/>
        <end position="39"/>
    </location>
</feature>
<dbReference type="CDD" id="cd01949">
    <property type="entry name" value="GGDEF"/>
    <property type="match status" value="1"/>
</dbReference>
<dbReference type="SMART" id="SM00267">
    <property type="entry name" value="GGDEF"/>
    <property type="match status" value="1"/>
</dbReference>
<reference evidence="3 4" key="1">
    <citation type="submission" date="2020-09" db="EMBL/GenBank/DDBJ databases">
        <title>Paenibacillus sp. CAU 1523 isolated from sand of Haeundae Beach.</title>
        <authorList>
            <person name="Kim W."/>
        </authorList>
    </citation>
    <scope>NUCLEOTIDE SEQUENCE [LARGE SCALE GENOMIC DNA]</scope>
    <source>
        <strain evidence="3 4">CAU 1523</strain>
    </source>
</reference>
<dbReference type="NCBIfam" id="TIGR00254">
    <property type="entry name" value="GGDEF"/>
    <property type="match status" value="1"/>
</dbReference>
<feature type="transmembrane region" description="Helical" evidence="1">
    <location>
        <begin position="161"/>
        <end position="179"/>
    </location>
</feature>
<keyword evidence="1" id="KW-1133">Transmembrane helix</keyword>
<dbReference type="Pfam" id="PF08448">
    <property type="entry name" value="PAS_4"/>
    <property type="match status" value="1"/>
</dbReference>
<keyword evidence="1" id="KW-0472">Membrane</keyword>
<evidence type="ECO:0000313" key="3">
    <source>
        <dbReference type="EMBL" id="MBD8498070.1"/>
    </source>
</evidence>
<feature type="transmembrane region" description="Helical" evidence="1">
    <location>
        <begin position="83"/>
        <end position="101"/>
    </location>
</feature>
<feature type="transmembrane region" description="Helical" evidence="1">
    <location>
        <begin position="226"/>
        <end position="248"/>
    </location>
</feature>
<dbReference type="PANTHER" id="PTHR45138:SF24">
    <property type="entry name" value="DIGUANYLATE CYCLASE DGCC-RELATED"/>
    <property type="match status" value="1"/>
</dbReference>
<comment type="caution">
    <text evidence="3">The sequence shown here is derived from an EMBL/GenBank/DDBJ whole genome shotgun (WGS) entry which is preliminary data.</text>
</comment>
<dbReference type="InterPro" id="IPR013656">
    <property type="entry name" value="PAS_4"/>
</dbReference>
<feature type="domain" description="GGDEF" evidence="2">
    <location>
        <begin position="457"/>
        <end position="596"/>
    </location>
</feature>
<evidence type="ECO:0000313" key="4">
    <source>
        <dbReference type="Proteomes" id="UP000634529"/>
    </source>
</evidence>
<proteinExistence type="predicted"/>
<gene>
    <name evidence="3" type="ORF">IFO66_07085</name>
</gene>
<dbReference type="Gene3D" id="3.30.70.270">
    <property type="match status" value="1"/>
</dbReference>
<dbReference type="PANTHER" id="PTHR45138">
    <property type="entry name" value="REGULATORY COMPONENTS OF SENSORY TRANSDUCTION SYSTEM"/>
    <property type="match status" value="1"/>
</dbReference>
<dbReference type="InterPro" id="IPR050469">
    <property type="entry name" value="Diguanylate_Cyclase"/>
</dbReference>
<protein>
    <submittedName>
        <fullName evidence="3">Diguanylate cyclase</fullName>
    </submittedName>
</protein>
<dbReference type="SUPFAM" id="SSF55785">
    <property type="entry name" value="PYP-like sensor domain (PAS domain)"/>
    <property type="match status" value="1"/>
</dbReference>
<name>A0ABR9AVC0_9BACL</name>
<feature type="transmembrane region" description="Helical" evidence="1">
    <location>
        <begin position="51"/>
        <end position="71"/>
    </location>
</feature>
<dbReference type="RefSeq" id="WP_192024461.1">
    <property type="nucleotide sequence ID" value="NZ_JACYTN010000003.1"/>
</dbReference>
<dbReference type="Proteomes" id="UP000634529">
    <property type="component" value="Unassembled WGS sequence"/>
</dbReference>
<dbReference type="Pfam" id="PF00990">
    <property type="entry name" value="GGDEF"/>
    <property type="match status" value="1"/>
</dbReference>
<dbReference type="InterPro" id="IPR035965">
    <property type="entry name" value="PAS-like_dom_sf"/>
</dbReference>
<feature type="transmembrane region" description="Helical" evidence="1">
    <location>
        <begin position="121"/>
        <end position="140"/>
    </location>
</feature>
<keyword evidence="1" id="KW-0812">Transmembrane</keyword>
<dbReference type="InterPro" id="IPR000160">
    <property type="entry name" value="GGDEF_dom"/>
</dbReference>
<dbReference type="InterPro" id="IPR029787">
    <property type="entry name" value="Nucleotide_cyclase"/>
</dbReference>
<dbReference type="InterPro" id="IPR000014">
    <property type="entry name" value="PAS"/>
</dbReference>
<dbReference type="SUPFAM" id="SSF55073">
    <property type="entry name" value="Nucleotide cyclase"/>
    <property type="match status" value="1"/>
</dbReference>
<keyword evidence="4" id="KW-1185">Reference proteome</keyword>
<organism evidence="3 4">
    <name type="scientific">Paenibacillus arenosi</name>
    <dbReference type="NCBI Taxonomy" id="2774142"/>
    <lineage>
        <taxon>Bacteria</taxon>
        <taxon>Bacillati</taxon>
        <taxon>Bacillota</taxon>
        <taxon>Bacilli</taxon>
        <taxon>Bacillales</taxon>
        <taxon>Paenibacillaceae</taxon>
        <taxon>Paenibacillus</taxon>
    </lineage>
</organism>
<dbReference type="NCBIfam" id="TIGR00229">
    <property type="entry name" value="sensory_box"/>
    <property type="match status" value="1"/>
</dbReference>
<evidence type="ECO:0000259" key="2">
    <source>
        <dbReference type="PROSITE" id="PS50887"/>
    </source>
</evidence>
<feature type="transmembrane region" description="Helical" evidence="1">
    <location>
        <begin position="199"/>
        <end position="219"/>
    </location>
</feature>
<sequence>MPDMKDPLTTILKLPPTRKQTVIATVVGLLIIGLSMSVLPYAQNHFLEVNAFYPLFIAWVLIGDFVTSHLFYIQYRASGEKPLLILSATFLFTALIVIPHAAAFPGILPYHWVGNLEQLSLWLWLVWHIGYPIGIIKYSLHLKSENSSQPLKMGREKWLRGGMLLGTGAIVVIVTYLLYSYRADLPAFLDGHNYEKLVYSGIGPAVAVLNVIAFTMLLLRTKFNSVLHIWLTLSVFTFCLDVILTLYAGERYSVGWYMARFNALLSATAALAVLFFEVNQLYIRLTRSQVQLKQSQAHLNNTLNSLSDCFVALSNDWKYMFVNKSAEQFEGISFIEVKGKHFWVFNTHLLDTQWYEHSMRTMTEKVRTEFLWFDEPKQRWLETRMYPTEEGVSIFYRDVTLRIVSEQRMKEANEKLQMANRLLKDFSFRDGLTGVYNRRYFDQVLQQEWQSSGEAGTPLTLMLFDLDYFKLYNDTYGHQQGDECLTSVAHAVRDALSDSNAIVARYGGEEFAIILPHTDKMQAAIIAEAVRLTVEHLGIVHGVPPAFSVVTCSLGSFTMQVLPNQEGQESSLIQLADQAMYEAKQAGRNQVRIHGQ</sequence>